<evidence type="ECO:0000256" key="4">
    <source>
        <dbReference type="ARBA" id="ARBA00022553"/>
    </source>
</evidence>
<keyword evidence="11" id="KW-0812">Transmembrane</keyword>
<dbReference type="SMART" id="SM00387">
    <property type="entry name" value="HATPase_c"/>
    <property type="match status" value="1"/>
</dbReference>
<dbReference type="InterPro" id="IPR036890">
    <property type="entry name" value="HATPase_C_sf"/>
</dbReference>
<dbReference type="Gene3D" id="1.10.287.130">
    <property type="match status" value="1"/>
</dbReference>
<keyword evidence="11" id="KW-1133">Transmembrane helix</keyword>
<dbReference type="PANTHER" id="PTHR43065">
    <property type="entry name" value="SENSOR HISTIDINE KINASE"/>
    <property type="match status" value="1"/>
</dbReference>
<evidence type="ECO:0000256" key="1">
    <source>
        <dbReference type="ARBA" id="ARBA00000085"/>
    </source>
</evidence>
<dbReference type="PRINTS" id="PR00344">
    <property type="entry name" value="BCTRLSENSOR"/>
</dbReference>
<dbReference type="InterPro" id="IPR036097">
    <property type="entry name" value="HisK_dim/P_sf"/>
</dbReference>
<gene>
    <name evidence="14" type="ORF">H8E23_10770</name>
</gene>
<name>A0A8J6TMB2_9BACT</name>
<dbReference type="SMART" id="SM00388">
    <property type="entry name" value="HisKA"/>
    <property type="match status" value="1"/>
</dbReference>
<feature type="transmembrane region" description="Helical" evidence="11">
    <location>
        <begin position="180"/>
        <end position="199"/>
    </location>
</feature>
<dbReference type="SUPFAM" id="SSF55874">
    <property type="entry name" value="ATPase domain of HSP90 chaperone/DNA topoisomerase II/histidine kinase"/>
    <property type="match status" value="1"/>
</dbReference>
<keyword evidence="11" id="KW-0472">Membrane</keyword>
<evidence type="ECO:0000256" key="3">
    <source>
        <dbReference type="ARBA" id="ARBA00012438"/>
    </source>
</evidence>
<evidence type="ECO:0000256" key="11">
    <source>
        <dbReference type="SAM" id="Phobius"/>
    </source>
</evidence>
<dbReference type="InterPro" id="IPR003594">
    <property type="entry name" value="HATPase_dom"/>
</dbReference>
<evidence type="ECO:0000259" key="13">
    <source>
        <dbReference type="PROSITE" id="PS50885"/>
    </source>
</evidence>
<feature type="domain" description="Histidine kinase" evidence="12">
    <location>
        <begin position="270"/>
        <end position="482"/>
    </location>
</feature>
<feature type="transmembrane region" description="Helical" evidence="11">
    <location>
        <begin position="20"/>
        <end position="40"/>
    </location>
</feature>
<comment type="caution">
    <text evidence="14">The sequence shown here is derived from an EMBL/GenBank/DDBJ whole genome shotgun (WGS) entry which is preliminary data.</text>
</comment>
<keyword evidence="8" id="KW-0067">ATP-binding</keyword>
<dbReference type="GO" id="GO:0016020">
    <property type="term" value="C:membrane"/>
    <property type="evidence" value="ECO:0007669"/>
    <property type="project" value="UniProtKB-SubCell"/>
</dbReference>
<dbReference type="SUPFAM" id="SSF47384">
    <property type="entry name" value="Homodimeric domain of signal transducing histidine kinase"/>
    <property type="match status" value="1"/>
</dbReference>
<dbReference type="Proteomes" id="UP000603434">
    <property type="component" value="Unassembled WGS sequence"/>
</dbReference>
<dbReference type="GO" id="GO:0000155">
    <property type="term" value="F:phosphorelay sensor kinase activity"/>
    <property type="evidence" value="ECO:0007669"/>
    <property type="project" value="InterPro"/>
</dbReference>
<keyword evidence="5" id="KW-0808">Transferase</keyword>
<feature type="coiled-coil region" evidence="10">
    <location>
        <begin position="241"/>
        <end position="268"/>
    </location>
</feature>
<evidence type="ECO:0000256" key="6">
    <source>
        <dbReference type="ARBA" id="ARBA00022741"/>
    </source>
</evidence>
<dbReference type="EC" id="2.7.13.3" evidence="3"/>
<organism evidence="14 15">
    <name type="scientific">Candidatus Desulfatibia profunda</name>
    <dbReference type="NCBI Taxonomy" id="2841695"/>
    <lineage>
        <taxon>Bacteria</taxon>
        <taxon>Pseudomonadati</taxon>
        <taxon>Thermodesulfobacteriota</taxon>
        <taxon>Desulfobacteria</taxon>
        <taxon>Desulfobacterales</taxon>
        <taxon>Desulfobacterales incertae sedis</taxon>
        <taxon>Candidatus Desulfatibia</taxon>
    </lineage>
</organism>
<dbReference type="CDD" id="cd00082">
    <property type="entry name" value="HisKA"/>
    <property type="match status" value="1"/>
</dbReference>
<dbReference type="InterPro" id="IPR004358">
    <property type="entry name" value="Sig_transdc_His_kin-like_C"/>
</dbReference>
<sequence length="485" mass="53574">MSGTFPITMLKNPFRLSLRTQLLTVMLAMMVLSVGSLAYLQKVAEDKVFNLIQEEIIDLTKAIEISMEQITTAGSTDKARLKSYIDQVQKRGIKEVSILSDQQEVILSSNPQMVGSRISVSKNEFLIMAKIGADESATPQKIYSTFVPVISMGKLEGYIHISMYFDDLEKLSREMLYRRVAWTLLVFGIGVLLCILIAYRYTKPIGTLVEAIRSISEGRVPRLPTIPQADISGLADSLGDMVTKLEAQKTMEEKLKRAEQQAILAQLASGIAHEIRNPLNFISLSVDHLATLKYMGATDEAGGPVDLIRKTKAEIRRVNQMVTNFLDLGRELVLYPIRLRADLPVEEALGLNHHLIRDRGIAIERDYCDPVPAVEIDIDRMKSCFQNLIANAADAMPSGGMLRISIRENAEFVELTFEDTGGGIQPDDLPKICEPYFTTKKTGTGLGLAISKRVIEAHGGSISIASTPGRGTCIRVAVPHAGRRQ</sequence>
<feature type="domain" description="HAMP" evidence="13">
    <location>
        <begin position="199"/>
        <end position="250"/>
    </location>
</feature>
<keyword evidence="4" id="KW-0597">Phosphoprotein</keyword>
<dbReference type="CDD" id="cd00075">
    <property type="entry name" value="HATPase"/>
    <property type="match status" value="1"/>
</dbReference>
<dbReference type="Gene3D" id="6.10.340.10">
    <property type="match status" value="1"/>
</dbReference>
<protein>
    <recommendedName>
        <fullName evidence="3">histidine kinase</fullName>
        <ecNumber evidence="3">2.7.13.3</ecNumber>
    </recommendedName>
</protein>
<evidence type="ECO:0000313" key="15">
    <source>
        <dbReference type="Proteomes" id="UP000603434"/>
    </source>
</evidence>
<keyword evidence="6" id="KW-0547">Nucleotide-binding</keyword>
<dbReference type="PANTHER" id="PTHR43065:SF10">
    <property type="entry name" value="PEROXIDE STRESS-ACTIVATED HISTIDINE KINASE MAK3"/>
    <property type="match status" value="1"/>
</dbReference>
<dbReference type="AlphaFoldDB" id="A0A8J6TMB2"/>
<evidence type="ECO:0000256" key="8">
    <source>
        <dbReference type="ARBA" id="ARBA00022840"/>
    </source>
</evidence>
<dbReference type="InterPro" id="IPR003660">
    <property type="entry name" value="HAMP_dom"/>
</dbReference>
<keyword evidence="7" id="KW-0418">Kinase</keyword>
<evidence type="ECO:0000259" key="12">
    <source>
        <dbReference type="PROSITE" id="PS50109"/>
    </source>
</evidence>
<proteinExistence type="predicted"/>
<evidence type="ECO:0000256" key="2">
    <source>
        <dbReference type="ARBA" id="ARBA00004370"/>
    </source>
</evidence>
<dbReference type="PROSITE" id="PS50885">
    <property type="entry name" value="HAMP"/>
    <property type="match status" value="1"/>
</dbReference>
<reference evidence="14 15" key="1">
    <citation type="submission" date="2020-08" db="EMBL/GenBank/DDBJ databases">
        <title>Bridging the membrane lipid divide: bacteria of the FCB group superphylum have the potential to synthesize archaeal ether lipids.</title>
        <authorList>
            <person name="Villanueva L."/>
            <person name="Von Meijenfeldt F.A.B."/>
            <person name="Westbye A.B."/>
            <person name="Yadav S."/>
            <person name="Hopmans E.C."/>
            <person name="Dutilh B.E."/>
            <person name="Sinninghe Damste J.S."/>
        </authorList>
    </citation>
    <scope>NUCLEOTIDE SEQUENCE [LARGE SCALE GENOMIC DNA]</scope>
    <source>
        <strain evidence="14">NIOZ-UU30</strain>
    </source>
</reference>
<comment type="subcellular location">
    <subcellularLocation>
        <location evidence="2">Membrane</location>
    </subcellularLocation>
</comment>
<evidence type="ECO:0000313" key="14">
    <source>
        <dbReference type="EMBL" id="MBC8361869.1"/>
    </source>
</evidence>
<comment type="catalytic activity">
    <reaction evidence="1">
        <text>ATP + protein L-histidine = ADP + protein N-phospho-L-histidine.</text>
        <dbReference type="EC" id="2.7.13.3"/>
    </reaction>
</comment>
<keyword evidence="10" id="KW-0175">Coiled coil</keyword>
<evidence type="ECO:0000256" key="9">
    <source>
        <dbReference type="ARBA" id="ARBA00023012"/>
    </source>
</evidence>
<dbReference type="InterPro" id="IPR005467">
    <property type="entry name" value="His_kinase_dom"/>
</dbReference>
<accession>A0A8J6TMB2</accession>
<dbReference type="GO" id="GO:0005524">
    <property type="term" value="F:ATP binding"/>
    <property type="evidence" value="ECO:0007669"/>
    <property type="project" value="UniProtKB-KW"/>
</dbReference>
<dbReference type="InterPro" id="IPR003661">
    <property type="entry name" value="HisK_dim/P_dom"/>
</dbReference>
<evidence type="ECO:0000256" key="5">
    <source>
        <dbReference type="ARBA" id="ARBA00022679"/>
    </source>
</evidence>
<evidence type="ECO:0000256" key="10">
    <source>
        <dbReference type="SAM" id="Coils"/>
    </source>
</evidence>
<dbReference type="Pfam" id="PF00512">
    <property type="entry name" value="HisKA"/>
    <property type="match status" value="1"/>
</dbReference>
<keyword evidence="9" id="KW-0902">Two-component regulatory system</keyword>
<evidence type="ECO:0000256" key="7">
    <source>
        <dbReference type="ARBA" id="ARBA00022777"/>
    </source>
</evidence>
<dbReference type="Pfam" id="PF02518">
    <property type="entry name" value="HATPase_c"/>
    <property type="match status" value="1"/>
</dbReference>
<dbReference type="Gene3D" id="3.30.565.10">
    <property type="entry name" value="Histidine kinase-like ATPase, C-terminal domain"/>
    <property type="match status" value="1"/>
</dbReference>
<dbReference type="PROSITE" id="PS50109">
    <property type="entry name" value="HIS_KIN"/>
    <property type="match status" value="1"/>
</dbReference>
<dbReference type="EMBL" id="JACNJH010000156">
    <property type="protein sequence ID" value="MBC8361869.1"/>
    <property type="molecule type" value="Genomic_DNA"/>
</dbReference>